<dbReference type="Gene3D" id="1.10.510.10">
    <property type="entry name" value="Transferase(Phosphotransferase) domain 1"/>
    <property type="match status" value="1"/>
</dbReference>
<dbReference type="InterPro" id="IPR017441">
    <property type="entry name" value="Protein_kinase_ATP_BS"/>
</dbReference>
<dbReference type="PANTHER" id="PTHR11909">
    <property type="entry name" value="CASEIN KINASE-RELATED"/>
    <property type="match status" value="1"/>
</dbReference>
<dbReference type="InterPro" id="IPR000719">
    <property type="entry name" value="Prot_kinase_dom"/>
</dbReference>
<dbReference type="EMBL" id="DS113258">
    <property type="protein sequence ID" value="EAY15288.1"/>
    <property type="molecule type" value="Genomic_DNA"/>
</dbReference>
<evidence type="ECO:0000259" key="6">
    <source>
        <dbReference type="PROSITE" id="PS50011"/>
    </source>
</evidence>
<keyword evidence="5" id="KW-0723">Serine/threonine-protein kinase</keyword>
<evidence type="ECO:0000256" key="3">
    <source>
        <dbReference type="ARBA" id="ARBA00022840"/>
    </source>
</evidence>
<dbReference type="Proteomes" id="UP000001542">
    <property type="component" value="Unassembled WGS sequence"/>
</dbReference>
<dbReference type="GO" id="GO:0005634">
    <property type="term" value="C:nucleus"/>
    <property type="evidence" value="ECO:0000318"/>
    <property type="project" value="GO_Central"/>
</dbReference>
<protein>
    <recommendedName>
        <fullName evidence="1">non-specific serine/threonine protein kinase</fullName>
        <ecNumber evidence="1">2.7.11.1</ecNumber>
    </recommendedName>
</protein>
<dbReference type="EC" id="2.7.11.1" evidence="1"/>
<dbReference type="InParanoid" id="A2DWE8"/>
<dbReference type="SMART" id="SM00220">
    <property type="entry name" value="S_TKc"/>
    <property type="match status" value="1"/>
</dbReference>
<name>A2DWE8_TRIV3</name>
<dbReference type="InterPro" id="IPR050235">
    <property type="entry name" value="CK1_Ser-Thr_kinase"/>
</dbReference>
<dbReference type="SUPFAM" id="SSF56112">
    <property type="entry name" value="Protein kinase-like (PK-like)"/>
    <property type="match status" value="1"/>
</dbReference>
<keyword evidence="7" id="KW-0418">Kinase</keyword>
<evidence type="ECO:0000313" key="7">
    <source>
        <dbReference type="EMBL" id="EAY15288.1"/>
    </source>
</evidence>
<proteinExistence type="inferred from homology"/>
<dbReference type="GO" id="GO:0004674">
    <property type="term" value="F:protein serine/threonine kinase activity"/>
    <property type="evidence" value="ECO:0000318"/>
    <property type="project" value="GO_Central"/>
</dbReference>
<keyword evidence="3 4" id="KW-0067">ATP-binding</keyword>
<dbReference type="FunFam" id="1.10.510.10:FF:000886">
    <property type="entry name" value="CK1 family protein kinase"/>
    <property type="match status" value="1"/>
</dbReference>
<dbReference type="PROSITE" id="PS00108">
    <property type="entry name" value="PROTEIN_KINASE_ST"/>
    <property type="match status" value="1"/>
</dbReference>
<keyword evidence="7" id="KW-0808">Transferase</keyword>
<dbReference type="InterPro" id="IPR011009">
    <property type="entry name" value="Kinase-like_dom_sf"/>
</dbReference>
<organism evidence="7 8">
    <name type="scientific">Trichomonas vaginalis (strain ATCC PRA-98 / G3)</name>
    <dbReference type="NCBI Taxonomy" id="412133"/>
    <lineage>
        <taxon>Eukaryota</taxon>
        <taxon>Metamonada</taxon>
        <taxon>Parabasalia</taxon>
        <taxon>Trichomonadida</taxon>
        <taxon>Trichomonadidae</taxon>
        <taxon>Trichomonas</taxon>
    </lineage>
</organism>
<feature type="domain" description="Protein kinase" evidence="6">
    <location>
        <begin position="10"/>
        <end position="269"/>
    </location>
</feature>
<evidence type="ECO:0000256" key="1">
    <source>
        <dbReference type="ARBA" id="ARBA00012513"/>
    </source>
</evidence>
<dbReference type="OrthoDB" id="5979581at2759"/>
<feature type="binding site" evidence="4">
    <location>
        <position position="39"/>
    </location>
    <ligand>
        <name>ATP</name>
        <dbReference type="ChEBI" id="CHEBI:30616"/>
    </ligand>
</feature>
<comment type="similarity">
    <text evidence="5">Belongs to the protein kinase superfamily.</text>
</comment>
<dbReference type="Pfam" id="PF00069">
    <property type="entry name" value="Pkinase"/>
    <property type="match status" value="1"/>
</dbReference>
<reference evidence="7" key="1">
    <citation type="submission" date="2006-10" db="EMBL/GenBank/DDBJ databases">
        <authorList>
            <person name="Amadeo P."/>
            <person name="Zhao Q."/>
            <person name="Wortman J."/>
            <person name="Fraser-Liggett C."/>
            <person name="Carlton J."/>
        </authorList>
    </citation>
    <scope>NUCLEOTIDE SEQUENCE</scope>
    <source>
        <strain evidence="7">G3</strain>
    </source>
</reference>
<evidence type="ECO:0000256" key="5">
    <source>
        <dbReference type="RuleBase" id="RU000304"/>
    </source>
</evidence>
<dbReference type="RefSeq" id="XP_001327511.1">
    <property type="nucleotide sequence ID" value="XM_001327476.1"/>
</dbReference>
<dbReference type="SMR" id="A2DWE8"/>
<evidence type="ECO:0000256" key="2">
    <source>
        <dbReference type="ARBA" id="ARBA00022741"/>
    </source>
</evidence>
<sequence length="364" mass="41543">MNTGDTISHYMLGPQLGQGGFGKIFAARDVRDGKVYALKAESELSNRKSLEFETKVLERIKTIRYFPQIREHGVYHNYHWLTLELIGPSLSAILKERTDHKFSLSTALRASIHVLRSIKSLHALGFIHRDIKPANILVRVSHGLPLCLIDFGLVRVYRDQKTHAHIPPRQHTGFRGTKTYASVNAHVLSDLSRRDDLISWVYFTICLMVGGLPWQGVNDNSEVMRMKHEFNVKEAVKNVCPEFVEVWPLVVGLRFEDDPNYDALEEILIKACETRGYKGTDPYDWDEYVQRYKDTLARNFGMKFNDEGLDPRTYMTELGLPPPALLGIAGIKQPLLAGKKEYREQSSMQLSELNEKDEIGCCCC</sequence>
<keyword evidence="2 4" id="KW-0547">Nucleotide-binding</keyword>
<dbReference type="PROSITE" id="PS00107">
    <property type="entry name" value="PROTEIN_KINASE_ATP"/>
    <property type="match status" value="1"/>
</dbReference>
<dbReference type="STRING" id="5722.A2DWE8"/>
<dbReference type="PROSITE" id="PS50011">
    <property type="entry name" value="PROTEIN_KINASE_DOM"/>
    <property type="match status" value="1"/>
</dbReference>
<dbReference type="VEuPathDB" id="TrichDB:TVAG_394320"/>
<evidence type="ECO:0000256" key="4">
    <source>
        <dbReference type="PROSITE-ProRule" id="PRU10141"/>
    </source>
</evidence>
<dbReference type="VEuPathDB" id="TrichDB:TVAGG3_0278760"/>
<dbReference type="KEGG" id="tva:4773291"/>
<evidence type="ECO:0000313" key="8">
    <source>
        <dbReference type="Proteomes" id="UP000001542"/>
    </source>
</evidence>
<dbReference type="GO" id="GO:0005737">
    <property type="term" value="C:cytoplasm"/>
    <property type="evidence" value="ECO:0000318"/>
    <property type="project" value="GO_Central"/>
</dbReference>
<reference evidence="7" key="2">
    <citation type="journal article" date="2007" name="Science">
        <title>Draft genome sequence of the sexually transmitted pathogen Trichomonas vaginalis.</title>
        <authorList>
            <person name="Carlton J.M."/>
            <person name="Hirt R.P."/>
            <person name="Silva J.C."/>
            <person name="Delcher A.L."/>
            <person name="Schatz M."/>
            <person name="Zhao Q."/>
            <person name="Wortman J.R."/>
            <person name="Bidwell S.L."/>
            <person name="Alsmark U.C.M."/>
            <person name="Besteiro S."/>
            <person name="Sicheritz-Ponten T."/>
            <person name="Noel C.J."/>
            <person name="Dacks J.B."/>
            <person name="Foster P.G."/>
            <person name="Simillion C."/>
            <person name="Van de Peer Y."/>
            <person name="Miranda-Saavedra D."/>
            <person name="Barton G.J."/>
            <person name="Westrop G.D."/>
            <person name="Mueller S."/>
            <person name="Dessi D."/>
            <person name="Fiori P.L."/>
            <person name="Ren Q."/>
            <person name="Paulsen I."/>
            <person name="Zhang H."/>
            <person name="Bastida-Corcuera F.D."/>
            <person name="Simoes-Barbosa A."/>
            <person name="Brown M.T."/>
            <person name="Hayes R.D."/>
            <person name="Mukherjee M."/>
            <person name="Okumura C.Y."/>
            <person name="Schneider R."/>
            <person name="Smith A.J."/>
            <person name="Vanacova S."/>
            <person name="Villalvazo M."/>
            <person name="Haas B.J."/>
            <person name="Pertea M."/>
            <person name="Feldblyum T.V."/>
            <person name="Utterback T.R."/>
            <person name="Shu C.L."/>
            <person name="Osoegawa K."/>
            <person name="de Jong P.J."/>
            <person name="Hrdy I."/>
            <person name="Horvathova L."/>
            <person name="Zubacova Z."/>
            <person name="Dolezal P."/>
            <person name="Malik S.B."/>
            <person name="Logsdon J.M. Jr."/>
            <person name="Henze K."/>
            <person name="Gupta A."/>
            <person name="Wang C.C."/>
            <person name="Dunne R.L."/>
            <person name="Upcroft J.A."/>
            <person name="Upcroft P."/>
            <person name="White O."/>
            <person name="Salzberg S.L."/>
            <person name="Tang P."/>
            <person name="Chiu C.-H."/>
            <person name="Lee Y.-S."/>
            <person name="Embley T.M."/>
            <person name="Coombs G.H."/>
            <person name="Mottram J.C."/>
            <person name="Tachezy J."/>
            <person name="Fraser-Liggett C.M."/>
            <person name="Johnson P.J."/>
        </authorList>
    </citation>
    <scope>NUCLEOTIDE SEQUENCE [LARGE SCALE GENOMIC DNA]</scope>
    <source>
        <strain evidence="7">G3</strain>
    </source>
</reference>
<gene>
    <name evidence="7" type="ORF">TVAG_394320</name>
</gene>
<dbReference type="AlphaFoldDB" id="A2DWE8"/>
<dbReference type="OMA" id="HAISHGG"/>
<keyword evidence="8" id="KW-1185">Reference proteome</keyword>
<accession>A2DWE8</accession>
<dbReference type="InterPro" id="IPR008271">
    <property type="entry name" value="Ser/Thr_kinase_AS"/>
</dbReference>
<dbReference type="eggNOG" id="KOG1164">
    <property type="taxonomic scope" value="Eukaryota"/>
</dbReference>
<dbReference type="GO" id="GO:0007165">
    <property type="term" value="P:signal transduction"/>
    <property type="evidence" value="ECO:0000318"/>
    <property type="project" value="GO_Central"/>
</dbReference>
<dbReference type="GO" id="GO:0005524">
    <property type="term" value="F:ATP binding"/>
    <property type="evidence" value="ECO:0007669"/>
    <property type="project" value="UniProtKB-UniRule"/>
</dbReference>